<dbReference type="GO" id="GO:0006412">
    <property type="term" value="P:translation"/>
    <property type="evidence" value="ECO:0007669"/>
    <property type="project" value="TreeGrafter"/>
</dbReference>
<keyword evidence="2" id="KW-0690">Ribosome biogenesis</keyword>
<dbReference type="InterPro" id="IPR036847">
    <property type="entry name" value="RimP_C_sf"/>
</dbReference>
<dbReference type="InterPro" id="IPR003728">
    <property type="entry name" value="Ribosome_maturation_RimP"/>
</dbReference>
<accession>A0A3B0VLN5</accession>
<dbReference type="SUPFAM" id="SSF74942">
    <property type="entry name" value="YhbC-like, C-terminal domain"/>
    <property type="match status" value="1"/>
</dbReference>
<dbReference type="NCBIfam" id="NF000927">
    <property type="entry name" value="PRK00092.1-1"/>
    <property type="match status" value="1"/>
</dbReference>
<dbReference type="EMBL" id="UOFA01000118">
    <property type="protein sequence ID" value="VAW44455.1"/>
    <property type="molecule type" value="Genomic_DNA"/>
</dbReference>
<dbReference type="Gene3D" id="3.30.300.70">
    <property type="entry name" value="RimP-like superfamily, N-terminal"/>
    <property type="match status" value="1"/>
</dbReference>
<keyword evidence="1" id="KW-0963">Cytoplasm</keyword>
<dbReference type="HAMAP" id="MF_01077">
    <property type="entry name" value="RimP"/>
    <property type="match status" value="1"/>
</dbReference>
<evidence type="ECO:0000259" key="3">
    <source>
        <dbReference type="Pfam" id="PF02576"/>
    </source>
</evidence>
<evidence type="ECO:0000259" key="4">
    <source>
        <dbReference type="Pfam" id="PF17384"/>
    </source>
</evidence>
<dbReference type="CDD" id="cd01734">
    <property type="entry name" value="YlxS_C"/>
    <property type="match status" value="1"/>
</dbReference>
<dbReference type="SUPFAM" id="SSF75420">
    <property type="entry name" value="YhbC-like, N-terminal domain"/>
    <property type="match status" value="1"/>
</dbReference>
<protein>
    <submittedName>
        <fullName evidence="5">Bacterial ribosome SSU maturation protein RimP</fullName>
    </submittedName>
</protein>
<dbReference type="FunFam" id="3.30.300.70:FF:000001">
    <property type="entry name" value="Ribosome maturation factor RimP"/>
    <property type="match status" value="1"/>
</dbReference>
<feature type="domain" description="Ribosome maturation factor RimP C-terminal" evidence="4">
    <location>
        <begin position="84"/>
        <end position="146"/>
    </location>
</feature>
<reference evidence="5" key="1">
    <citation type="submission" date="2018-06" db="EMBL/GenBank/DDBJ databases">
        <authorList>
            <person name="Zhirakovskaya E."/>
        </authorList>
    </citation>
    <scope>NUCLEOTIDE SEQUENCE</scope>
</reference>
<proteinExistence type="inferred from homology"/>
<gene>
    <name evidence="5" type="ORF">MNBD_GAMMA02-1834</name>
</gene>
<dbReference type="Gene3D" id="2.30.30.180">
    <property type="entry name" value="Ribosome maturation factor RimP, C-terminal domain"/>
    <property type="match status" value="1"/>
</dbReference>
<dbReference type="PANTHER" id="PTHR33867">
    <property type="entry name" value="RIBOSOME MATURATION FACTOR RIMP"/>
    <property type="match status" value="1"/>
</dbReference>
<feature type="domain" description="Ribosome maturation factor RimP N-terminal" evidence="3">
    <location>
        <begin position="9"/>
        <end position="81"/>
    </location>
</feature>
<name>A0A3B0VLN5_9ZZZZ</name>
<dbReference type="GO" id="GO:0005829">
    <property type="term" value="C:cytosol"/>
    <property type="evidence" value="ECO:0007669"/>
    <property type="project" value="TreeGrafter"/>
</dbReference>
<dbReference type="InterPro" id="IPR028998">
    <property type="entry name" value="RimP_C"/>
</dbReference>
<dbReference type="InterPro" id="IPR035956">
    <property type="entry name" value="RimP_N_sf"/>
</dbReference>
<dbReference type="AlphaFoldDB" id="A0A3B0VLN5"/>
<sequence length="159" mass="17651">MKEKLLSQLIEPVIQDLGFALWGVEYLPQKNSAILRVFIDHENGVNVSDCAQCSREISGVLEVEDPINGAYVLEVSSPGMDRVLFNTEQFSQYIGEYVLVKLAQPVLGARNIKGTIQSVSEEEIVVANEVMEYGFEMVNVMKARLKPLGNNTKFGGVKK</sequence>
<evidence type="ECO:0000256" key="2">
    <source>
        <dbReference type="ARBA" id="ARBA00022517"/>
    </source>
</evidence>
<dbReference type="PANTHER" id="PTHR33867:SF1">
    <property type="entry name" value="RIBOSOME MATURATION FACTOR RIMP"/>
    <property type="match status" value="1"/>
</dbReference>
<dbReference type="GO" id="GO:0000028">
    <property type="term" value="P:ribosomal small subunit assembly"/>
    <property type="evidence" value="ECO:0007669"/>
    <property type="project" value="TreeGrafter"/>
</dbReference>
<evidence type="ECO:0000256" key="1">
    <source>
        <dbReference type="ARBA" id="ARBA00022490"/>
    </source>
</evidence>
<evidence type="ECO:0000313" key="5">
    <source>
        <dbReference type="EMBL" id="VAW44455.1"/>
    </source>
</evidence>
<dbReference type="Pfam" id="PF17384">
    <property type="entry name" value="DUF150_C"/>
    <property type="match status" value="1"/>
</dbReference>
<dbReference type="Pfam" id="PF02576">
    <property type="entry name" value="RimP_N"/>
    <property type="match status" value="1"/>
</dbReference>
<organism evidence="5">
    <name type="scientific">hydrothermal vent metagenome</name>
    <dbReference type="NCBI Taxonomy" id="652676"/>
    <lineage>
        <taxon>unclassified sequences</taxon>
        <taxon>metagenomes</taxon>
        <taxon>ecological metagenomes</taxon>
    </lineage>
</organism>
<dbReference type="InterPro" id="IPR028989">
    <property type="entry name" value="RimP_N"/>
</dbReference>